<dbReference type="KEGG" id="clec:106661395"/>
<dbReference type="AlphaFoldDB" id="A0A8I6RD53"/>
<accession>A0A8I6RD53</accession>
<sequence>MNLIKEVTVVCSETDIFNEAVSAHCDISAVECLSLKPSAVHFESWKGAFNKICEKARKKWHGIQSISIYYRNEKQGEAGHDSFAAIAVSSDSVSLSTTVLAFIIDCVKKIKDVGIEQMEELYDTEDEESEDEQVVAPPELVHLKVSRAEIDNWIKSFIQGKRNQINKQNIIDFCVEEGKRQNCARVDAVLVKRKDTSSHIKVQDIENYWGQEVKKFPHIINRPVKDTVPSMYYERSPKSPTSQLMNKKKHSFTADELSSKLAGFHSRMVKMPRISEFDEAQFND</sequence>
<organism evidence="1 2">
    <name type="scientific">Cimex lectularius</name>
    <name type="common">Bed bug</name>
    <name type="synonym">Acanthia lectularia</name>
    <dbReference type="NCBI Taxonomy" id="79782"/>
    <lineage>
        <taxon>Eukaryota</taxon>
        <taxon>Metazoa</taxon>
        <taxon>Ecdysozoa</taxon>
        <taxon>Arthropoda</taxon>
        <taxon>Hexapoda</taxon>
        <taxon>Insecta</taxon>
        <taxon>Pterygota</taxon>
        <taxon>Neoptera</taxon>
        <taxon>Paraneoptera</taxon>
        <taxon>Hemiptera</taxon>
        <taxon>Heteroptera</taxon>
        <taxon>Panheteroptera</taxon>
        <taxon>Cimicomorpha</taxon>
        <taxon>Cimicidae</taxon>
        <taxon>Cimex</taxon>
    </lineage>
</organism>
<dbReference type="RefSeq" id="XP_014240233.1">
    <property type="nucleotide sequence ID" value="XM_014384747.2"/>
</dbReference>
<dbReference type="Proteomes" id="UP000494040">
    <property type="component" value="Unassembled WGS sequence"/>
</dbReference>
<keyword evidence="2" id="KW-1185">Reference proteome</keyword>
<protein>
    <submittedName>
        <fullName evidence="1">Uncharacterized protein</fullName>
    </submittedName>
</protein>
<dbReference type="GeneID" id="106661395"/>
<dbReference type="OrthoDB" id="5531344at2759"/>
<name>A0A8I6RD53_CIMLE</name>
<proteinExistence type="predicted"/>
<evidence type="ECO:0000313" key="2">
    <source>
        <dbReference type="Proteomes" id="UP000494040"/>
    </source>
</evidence>
<reference evidence="1" key="1">
    <citation type="submission" date="2022-01" db="UniProtKB">
        <authorList>
            <consortium name="EnsemblMetazoa"/>
        </authorList>
    </citation>
    <scope>IDENTIFICATION</scope>
</reference>
<dbReference type="EnsemblMetazoa" id="XM_014384747.2">
    <property type="protein sequence ID" value="XP_014240233.1"/>
    <property type="gene ID" value="LOC106661395"/>
</dbReference>
<evidence type="ECO:0000313" key="1">
    <source>
        <dbReference type="EnsemblMetazoa" id="XP_014240233.1"/>
    </source>
</evidence>